<feature type="compositionally biased region" description="Basic residues" evidence="3">
    <location>
        <begin position="1529"/>
        <end position="1551"/>
    </location>
</feature>
<dbReference type="SUPFAM" id="SSF50156">
    <property type="entry name" value="PDZ domain-like"/>
    <property type="match status" value="1"/>
</dbReference>
<keyword evidence="5" id="KW-1185">Reference proteome</keyword>
<evidence type="ECO:0000256" key="1">
    <source>
        <dbReference type="ARBA" id="ARBA00022737"/>
    </source>
</evidence>
<gene>
    <name evidence="4" type="ORF">AK812_SmicGene30623</name>
</gene>
<dbReference type="InterPro" id="IPR002885">
    <property type="entry name" value="PPR_rpt"/>
</dbReference>
<dbReference type="Gene3D" id="1.25.40.10">
    <property type="entry name" value="Tetratricopeptide repeat domain"/>
    <property type="match status" value="2"/>
</dbReference>
<feature type="region of interest" description="Disordered" evidence="3">
    <location>
        <begin position="107"/>
        <end position="188"/>
    </location>
</feature>
<proteinExistence type="predicted"/>
<feature type="compositionally biased region" description="Basic and acidic residues" evidence="3">
    <location>
        <begin position="107"/>
        <end position="130"/>
    </location>
</feature>
<feature type="compositionally biased region" description="Basic and acidic residues" evidence="3">
    <location>
        <begin position="1552"/>
        <end position="1574"/>
    </location>
</feature>
<keyword evidence="1" id="KW-0677">Repeat</keyword>
<name>A0A1Q9CYU2_SYMMI</name>
<evidence type="ECO:0000256" key="3">
    <source>
        <dbReference type="SAM" id="MobiDB-lite"/>
    </source>
</evidence>
<dbReference type="OrthoDB" id="443284at2759"/>
<dbReference type="PANTHER" id="PTHR47447">
    <property type="entry name" value="OS03G0856100 PROTEIN"/>
    <property type="match status" value="1"/>
</dbReference>
<evidence type="ECO:0000313" key="5">
    <source>
        <dbReference type="Proteomes" id="UP000186817"/>
    </source>
</evidence>
<protein>
    <submittedName>
        <fullName evidence="4">Pentatricopeptide repeat-containing protein, chloroplastic</fullName>
    </submittedName>
</protein>
<feature type="region of interest" description="Disordered" evidence="3">
    <location>
        <begin position="1525"/>
        <end position="1580"/>
    </location>
</feature>
<feature type="repeat" description="PPR" evidence="2">
    <location>
        <begin position="1003"/>
        <end position="1037"/>
    </location>
</feature>
<evidence type="ECO:0000313" key="4">
    <source>
        <dbReference type="EMBL" id="OLP88096.1"/>
    </source>
</evidence>
<reference evidence="4 5" key="1">
    <citation type="submission" date="2016-02" db="EMBL/GenBank/DDBJ databases">
        <title>Genome analysis of coral dinoflagellate symbionts highlights evolutionary adaptations to a symbiotic lifestyle.</title>
        <authorList>
            <person name="Aranda M."/>
            <person name="Li Y."/>
            <person name="Liew Y.J."/>
            <person name="Baumgarten S."/>
            <person name="Simakov O."/>
            <person name="Wilson M."/>
            <person name="Piel J."/>
            <person name="Ashoor H."/>
            <person name="Bougouffa S."/>
            <person name="Bajic V.B."/>
            <person name="Ryu T."/>
            <person name="Ravasi T."/>
            <person name="Bayer T."/>
            <person name="Micklem G."/>
            <person name="Kim H."/>
            <person name="Bhak J."/>
            <person name="Lajeunesse T.C."/>
            <person name="Voolstra C.R."/>
        </authorList>
    </citation>
    <scope>NUCLEOTIDE SEQUENCE [LARGE SCALE GENOMIC DNA]</scope>
    <source>
        <strain evidence="4 5">CCMP2467</strain>
    </source>
</reference>
<organism evidence="4 5">
    <name type="scientific">Symbiodinium microadriaticum</name>
    <name type="common">Dinoflagellate</name>
    <name type="synonym">Zooxanthella microadriatica</name>
    <dbReference type="NCBI Taxonomy" id="2951"/>
    <lineage>
        <taxon>Eukaryota</taxon>
        <taxon>Sar</taxon>
        <taxon>Alveolata</taxon>
        <taxon>Dinophyceae</taxon>
        <taxon>Suessiales</taxon>
        <taxon>Symbiodiniaceae</taxon>
        <taxon>Symbiodinium</taxon>
    </lineage>
</organism>
<dbReference type="Proteomes" id="UP000186817">
    <property type="component" value="Unassembled WGS sequence"/>
</dbReference>
<accession>A0A1Q9CYU2</accession>
<dbReference type="PROSITE" id="PS51375">
    <property type="entry name" value="PPR"/>
    <property type="match status" value="1"/>
</dbReference>
<sequence>MALTSYPVYAQFCAGATAIARLESVYRMHEGSDFKLKVIKAANSVLVTFRSAEYAQAVRETTFDLAKQLDAGSTSAQALLRAELRSSHGPAFSAEADELLSSLRQDAEVRGSSAERRRSCSRRASEHEDGAEPSFSGFDGGSGCSDRPDQQGHISGGSLPSRTSTVGACSKGKGGGKVSPGAGAPKDDVLVLPRGAAFELQRDTARAKTFRDDLRTFARNFRIQAELVGLDKVQMKPLGFVHQDTREKARAELQNLLNYHFPSVSREREVRLRVAESGAGIDLTPSDRGFQVDHVEEFPGQDFSAGEVILAINGHKLSGLSEDEVEETFGAHFGDGAVLMIGRSKTRFFSFTLSEELRQLSFIPHRDTSSCLGLLRLRAHKAMEAPSGYPDVPPSRPSAAAGMAAADPALGMAAIMENQVEEMRKLLSRFKVCANPAAAGVGADVDAGALPGHADILIFGPSGSGKSSLIRTFYMALHKTQQVPADFADRIIVKDTAMNEGTLKYISAVIKPAKLDHRGNILSSSILCHDTRGQIWMDEREQKQLSVIMDGNVKDDSMVQQRNYRYARLLWEFWKRDSELFPPEILANKRGVHNQPHAVLFVFDGSMEEIPDGEEETKFYREIIQMCREKGYTNPQAASGVEYEPTRGIAMDAWDPLADPADVDTPGKADPTKELSCFCVIDVLSVRGRPGYQAAVASVAGGVVLDPHARRRGNSSPRRSAPPLLADLSLRSVQAKQNPTIHWEKRESQATAELVDGTKAGEAEARLQAAEQQVNLLLSDKSSLSAAGNKAMQDAAEQLKVSFLHIVCAVSVLPQNAESQEAIGEGYSAGAMLPWFAGAGFEARTAAVMLPGEVAEFIGGRGKALVSLGKALKECKEAALWQRSLLHLQEFRRLHEPDAAALDAATIACSRRNRWDLAVFLLRQRWEIEGPSWRSAFNPGCGASISACARAGHWDLALALFAEARVRRQPISDWSCSAAISACMKIASWSRALLILQEVPEAHREGYNAAVAVCAEGRQWQRALRLLEDMKRLHLRPDVFTYSSAVAACRFSWEMAGLILDGMDIAPNILTYCSVMSSYVRAWQWQRALSVFARLARIHRPNAVAYTCAFQALDLAGPEWKDGAWQLVDSMQHDYMQPVDVVSYSAAQQVLSHAEIPLAERTFQREIFEPAVLELEKLTTFGVSPNPGVKPPDMGSFSRGMLEALLTQGSLLRSAGKVDLKQLITSRRLLNQLQPKVKQVEPETKQALAKAMLQAMKEKDAVKLGRVLDAAAEAEVKLPGFAGLAAVSISGPIGFPAHASQAARKKLAEWRTSSPEDSEERSGRTAEVRLRIILPDGRRGWLPVDPEDHGSKVLSSLPQEVTASGDMHFFLGLEASPKGAVTLREEVVFSFDRKVGDQPEFLAQASVVLQGGQLIFEPYPGQTAHKSRPLADYVRFETKEGVALLCEPHPLDTWIDKDYRKARTTRGTYNDIKERRHTRGQADELIKLAAKINPRTWAELRFYIAKFPWEVCRLLAEGKKVYKTMGKQRGPHKSPKLVKDKKHKKHKKKTKEAKTAKEKENKKQTKTEKDDTAEGKATAQADLPQKVMRAVSEPFPTFAKAVEKLLEDTSGWPAVVLAWGGLEDLSVAERSPEAVQAVGACRVIFTGKVETAVLPSLSVPTTSVIIDDARASSAFLSRRLLQSLRQHLPQDVMLFPCPPATLMRACMEVPVFESQILEEASRGPALFAGRGPTYREVPGCRRRPKLRLAVQGKSAVSDRSYFSVVLTRIDRVEESITKAGGQGASMADREMKLRQVLDKKIEDVCMKLDVPRTAVHFIENYHSGVIGLEQEVRNISVDFHALKILSQCCSHADAFIAQALRDIRAPACAIQ</sequence>
<evidence type="ECO:0000256" key="2">
    <source>
        <dbReference type="PROSITE-ProRule" id="PRU00708"/>
    </source>
</evidence>
<dbReference type="PANTHER" id="PTHR47447:SF17">
    <property type="entry name" value="OS12G0638900 PROTEIN"/>
    <property type="match status" value="1"/>
</dbReference>
<dbReference type="EMBL" id="LSRX01000829">
    <property type="protein sequence ID" value="OLP88096.1"/>
    <property type="molecule type" value="Genomic_DNA"/>
</dbReference>
<dbReference type="InterPro" id="IPR011990">
    <property type="entry name" value="TPR-like_helical_dom_sf"/>
</dbReference>
<dbReference type="InterPro" id="IPR036034">
    <property type="entry name" value="PDZ_sf"/>
</dbReference>
<comment type="caution">
    <text evidence="4">The sequence shown here is derived from an EMBL/GenBank/DDBJ whole genome shotgun (WGS) entry which is preliminary data.</text>
</comment>
<dbReference type="Pfam" id="PF01535">
    <property type="entry name" value="PPR"/>
    <property type="match status" value="1"/>
</dbReference>